<dbReference type="AlphaFoldDB" id="A0A653BTC6"/>
<sequence length="249" mass="27712">MSQSVPLILEEDVEQGGKEYGEGLEDDFAYRNNVTNASKAIRLAFMRKVYSLLSVQVLLTVIIASICMFTPPVRGFVHSNDWMVMVSFLASIIILIPLHIKRRESPTNLILLAAFTVVQAYTVGVIVTFYSQALVIQALVLTLVVLAGLTLFTFQTKYDFSATHSALFAGLCILIVGGLMQAFIQSSVFEIALSLGGALLFCFFIIFDTQLIMNTLSPEEYILATINLYMDIINLFLYILRILQAVSRQ</sequence>
<feature type="transmembrane region" description="Helical" evidence="5">
    <location>
        <begin position="221"/>
        <end position="243"/>
    </location>
</feature>
<evidence type="ECO:0000256" key="4">
    <source>
        <dbReference type="ARBA" id="ARBA00023136"/>
    </source>
</evidence>
<dbReference type="EMBL" id="CAACVG010004208">
    <property type="protein sequence ID" value="VEN38247.1"/>
    <property type="molecule type" value="Genomic_DNA"/>
</dbReference>
<keyword evidence="2 5" id="KW-0812">Transmembrane</keyword>
<dbReference type="Proteomes" id="UP000410492">
    <property type="component" value="Unassembled WGS sequence"/>
</dbReference>
<keyword evidence="4 5" id="KW-0472">Membrane</keyword>
<feature type="transmembrane region" description="Helical" evidence="5">
    <location>
        <begin position="191"/>
        <end position="209"/>
    </location>
</feature>
<reference evidence="6 7" key="1">
    <citation type="submission" date="2019-01" db="EMBL/GenBank/DDBJ databases">
        <authorList>
            <person name="Sayadi A."/>
        </authorList>
    </citation>
    <scope>NUCLEOTIDE SEQUENCE [LARGE SCALE GENOMIC DNA]</scope>
</reference>
<keyword evidence="3 5" id="KW-1133">Transmembrane helix</keyword>
<comment type="subcellular location">
    <subcellularLocation>
        <location evidence="1">Membrane</location>
        <topology evidence="1">Multi-pass membrane protein</topology>
    </subcellularLocation>
</comment>
<gene>
    <name evidence="6" type="ORF">CALMAC_LOCUS3197</name>
</gene>
<comment type="similarity">
    <text evidence="5">Belongs to the BI1 family.</text>
</comment>
<proteinExistence type="inferred from homology"/>
<feature type="transmembrane region" description="Helical" evidence="5">
    <location>
        <begin position="136"/>
        <end position="154"/>
    </location>
</feature>
<dbReference type="OrthoDB" id="7933078at2759"/>
<protein>
    <recommendedName>
        <fullName evidence="8">Transmembrane BAX inhibitor motif-containing protein 4</fullName>
    </recommendedName>
</protein>
<dbReference type="GO" id="GO:0043066">
    <property type="term" value="P:negative regulation of apoptotic process"/>
    <property type="evidence" value="ECO:0007669"/>
    <property type="project" value="TreeGrafter"/>
</dbReference>
<evidence type="ECO:0000256" key="5">
    <source>
        <dbReference type="RuleBase" id="RU004379"/>
    </source>
</evidence>
<evidence type="ECO:0000313" key="6">
    <source>
        <dbReference type="EMBL" id="VEN38247.1"/>
    </source>
</evidence>
<dbReference type="Pfam" id="PF01027">
    <property type="entry name" value="Bax1-I"/>
    <property type="match status" value="1"/>
</dbReference>
<evidence type="ECO:0000256" key="2">
    <source>
        <dbReference type="ARBA" id="ARBA00022692"/>
    </source>
</evidence>
<accession>A0A653BTC6</accession>
<dbReference type="PANTHER" id="PTHR23291:SF50">
    <property type="entry name" value="PROTEIN LIFEGUARD 4"/>
    <property type="match status" value="1"/>
</dbReference>
<name>A0A653BTC6_CALMS</name>
<feature type="transmembrane region" description="Helical" evidence="5">
    <location>
        <begin position="109"/>
        <end position="130"/>
    </location>
</feature>
<evidence type="ECO:0000313" key="7">
    <source>
        <dbReference type="Proteomes" id="UP000410492"/>
    </source>
</evidence>
<evidence type="ECO:0000256" key="1">
    <source>
        <dbReference type="ARBA" id="ARBA00004141"/>
    </source>
</evidence>
<dbReference type="InterPro" id="IPR006214">
    <property type="entry name" value="Bax_inhibitor_1-related"/>
</dbReference>
<evidence type="ECO:0000256" key="3">
    <source>
        <dbReference type="ARBA" id="ARBA00022989"/>
    </source>
</evidence>
<evidence type="ECO:0008006" key="8">
    <source>
        <dbReference type="Google" id="ProtNLM"/>
    </source>
</evidence>
<organism evidence="6 7">
    <name type="scientific">Callosobruchus maculatus</name>
    <name type="common">Southern cowpea weevil</name>
    <name type="synonym">Pulse bruchid</name>
    <dbReference type="NCBI Taxonomy" id="64391"/>
    <lineage>
        <taxon>Eukaryota</taxon>
        <taxon>Metazoa</taxon>
        <taxon>Ecdysozoa</taxon>
        <taxon>Arthropoda</taxon>
        <taxon>Hexapoda</taxon>
        <taxon>Insecta</taxon>
        <taxon>Pterygota</taxon>
        <taxon>Neoptera</taxon>
        <taxon>Endopterygota</taxon>
        <taxon>Coleoptera</taxon>
        <taxon>Polyphaga</taxon>
        <taxon>Cucujiformia</taxon>
        <taxon>Chrysomeloidea</taxon>
        <taxon>Chrysomelidae</taxon>
        <taxon>Bruchinae</taxon>
        <taxon>Bruchini</taxon>
        <taxon>Callosobruchus</taxon>
    </lineage>
</organism>
<feature type="transmembrane region" description="Helical" evidence="5">
    <location>
        <begin position="166"/>
        <end position="185"/>
    </location>
</feature>
<feature type="transmembrane region" description="Helical" evidence="5">
    <location>
        <begin position="49"/>
        <end position="70"/>
    </location>
</feature>
<dbReference type="GO" id="GO:0016020">
    <property type="term" value="C:membrane"/>
    <property type="evidence" value="ECO:0007669"/>
    <property type="project" value="UniProtKB-SubCell"/>
</dbReference>
<keyword evidence="7" id="KW-1185">Reference proteome</keyword>
<dbReference type="PANTHER" id="PTHR23291">
    <property type="entry name" value="BAX INHIBITOR-RELATED"/>
    <property type="match status" value="1"/>
</dbReference>
<feature type="transmembrane region" description="Helical" evidence="5">
    <location>
        <begin position="82"/>
        <end position="100"/>
    </location>
</feature>